<proteinExistence type="predicted"/>
<feature type="region of interest" description="Disordered" evidence="2">
    <location>
        <begin position="328"/>
        <end position="449"/>
    </location>
</feature>
<keyword evidence="4" id="KW-1185">Reference proteome</keyword>
<dbReference type="InterPro" id="IPR036869">
    <property type="entry name" value="J_dom_sf"/>
</dbReference>
<evidence type="ECO:0000313" key="3">
    <source>
        <dbReference type="EMBL" id="GAA0164852.1"/>
    </source>
</evidence>
<keyword evidence="1" id="KW-0175">Coiled coil</keyword>
<feature type="compositionally biased region" description="Polar residues" evidence="2">
    <location>
        <begin position="250"/>
        <end position="270"/>
    </location>
</feature>
<comment type="caution">
    <text evidence="3">The sequence shown here is derived from an EMBL/GenBank/DDBJ whole genome shotgun (WGS) entry which is preliminary data.</text>
</comment>
<dbReference type="Proteomes" id="UP001454036">
    <property type="component" value="Unassembled WGS sequence"/>
</dbReference>
<dbReference type="PANTHER" id="PTHR36335:SF1">
    <property type="entry name" value="CHAPERONE DNAJ-DOMAIN SUPERFAMILY PROTEIN"/>
    <property type="match status" value="1"/>
</dbReference>
<dbReference type="SUPFAM" id="SSF46565">
    <property type="entry name" value="Chaperone J-domain"/>
    <property type="match status" value="1"/>
</dbReference>
<reference evidence="3 4" key="1">
    <citation type="submission" date="2024-01" db="EMBL/GenBank/DDBJ databases">
        <title>The complete chloroplast genome sequence of Lithospermum erythrorhizon: insights into the phylogenetic relationship among Boraginaceae species and the maternal lineages of purple gromwells.</title>
        <authorList>
            <person name="Okada T."/>
            <person name="Watanabe K."/>
        </authorList>
    </citation>
    <scope>NUCLEOTIDE SEQUENCE [LARGE SCALE GENOMIC DNA]</scope>
</reference>
<evidence type="ECO:0000256" key="1">
    <source>
        <dbReference type="SAM" id="Coils"/>
    </source>
</evidence>
<dbReference type="AlphaFoldDB" id="A0AAV3QPE7"/>
<evidence type="ECO:0000256" key="2">
    <source>
        <dbReference type="SAM" id="MobiDB-lite"/>
    </source>
</evidence>
<feature type="compositionally biased region" description="Polar residues" evidence="2">
    <location>
        <begin position="97"/>
        <end position="110"/>
    </location>
</feature>
<feature type="coiled-coil region" evidence="1">
    <location>
        <begin position="669"/>
        <end position="720"/>
    </location>
</feature>
<feature type="region of interest" description="Disordered" evidence="2">
    <location>
        <begin position="228"/>
        <end position="295"/>
    </location>
</feature>
<accession>A0AAV3QPE7</accession>
<gene>
    <name evidence="3" type="ORF">LIER_20396</name>
</gene>
<name>A0AAV3QPE7_LITER</name>
<feature type="region of interest" description="Disordered" evidence="2">
    <location>
        <begin position="78"/>
        <end position="113"/>
    </location>
</feature>
<protein>
    <submittedName>
        <fullName evidence="3">Chaperone</fullName>
    </submittedName>
</protein>
<dbReference type="PANTHER" id="PTHR36335">
    <property type="entry name" value="CHAPERONE DNAJ-DOMAIN SUPERFAMILY PROTEIN"/>
    <property type="match status" value="1"/>
</dbReference>
<sequence length="811" mass="91489">MAGASVRQSLQRPCSGRKTLRRCRNNVINDNVVFIDVDGDDVENVIVIDSPELFVKKRGGASRSKVKEHQKRVVICIDDEESSDNKHPDTGVKNRRNFSSGASSSMQPRTADNHDQFQKVASDGTEFVQENIPSPVTISKCKRTYSGKAPARNRYGLGPEFNDDFFNEESLDCELVEEDSFGTVREQWEKAFSKRKYENRNGQTSVVDCSKTSKASCNANCSEEKYDSEHPKEPPFFSSSEKVNCETGGASPSTVAGNIAHDTTFTSKRPSSADPALKSVLNEHGPYNQYNSHYGSDNLAEKSSMNCGEEYTHNLKYHGCNFPNAEPEGASFNPRRHSAEEVDPATESSQLREKSEAMEEGFSKSPQEHRDQASCNSKSGNRNDRSGNGDYNVSPDAKNYPPESNAAEQLKKIPDFSISGKENDKRKISSPLSAVGNLSREPFSKRGNFGGHILKSLQKRHYPYNKTYSHSTLDPLVEASTMNYDESHDQYFEHHNHQSEDGGPVPECKNSSKNVDPSKKALQGNEEIQHTVPCMRNYSPGEKAFSYEKVSSEEKLWPGRSDELLHTDPSSKDTNSLDHDFPICTDKVGTRHSKISSHSTCDINPQPHVDSHPVNETFSSNYVDEVVPLHEKSGDHFGSAESCMIGDREKLKETDVYKKAIEEEWASRRRVLQIQAEEAKELRRLKKRENAERLRLLDMERRQKQRVEEIRETNKKDEEQMNMKETIRSEVRNKLSKVEKSCHDMASLLRSLGIQVGSEVRPNADEVRVACKKALFAFHPDRASKSNTREQVEAEEKFKLICRMKEKFSVA</sequence>
<dbReference type="EMBL" id="BAABME010005174">
    <property type="protein sequence ID" value="GAA0164852.1"/>
    <property type="molecule type" value="Genomic_DNA"/>
</dbReference>
<evidence type="ECO:0000313" key="4">
    <source>
        <dbReference type="Proteomes" id="UP001454036"/>
    </source>
</evidence>
<feature type="compositionally biased region" description="Basic and acidic residues" evidence="2">
    <location>
        <begin position="83"/>
        <end position="92"/>
    </location>
</feature>
<organism evidence="3 4">
    <name type="scientific">Lithospermum erythrorhizon</name>
    <name type="common">Purple gromwell</name>
    <name type="synonym">Lithospermum officinale var. erythrorhizon</name>
    <dbReference type="NCBI Taxonomy" id="34254"/>
    <lineage>
        <taxon>Eukaryota</taxon>
        <taxon>Viridiplantae</taxon>
        <taxon>Streptophyta</taxon>
        <taxon>Embryophyta</taxon>
        <taxon>Tracheophyta</taxon>
        <taxon>Spermatophyta</taxon>
        <taxon>Magnoliopsida</taxon>
        <taxon>eudicotyledons</taxon>
        <taxon>Gunneridae</taxon>
        <taxon>Pentapetalae</taxon>
        <taxon>asterids</taxon>
        <taxon>lamiids</taxon>
        <taxon>Boraginales</taxon>
        <taxon>Boraginaceae</taxon>
        <taxon>Boraginoideae</taxon>
        <taxon>Lithospermeae</taxon>
        <taxon>Lithospermum</taxon>
    </lineage>
</organism>
<feature type="region of interest" description="Disordered" evidence="2">
    <location>
        <begin position="494"/>
        <end position="526"/>
    </location>
</feature>